<dbReference type="AlphaFoldDB" id="A0A6A6PUS5"/>
<evidence type="ECO:0000313" key="1">
    <source>
        <dbReference type="EMBL" id="KAF2483868.1"/>
    </source>
</evidence>
<dbReference type="GeneID" id="54470269"/>
<gene>
    <name evidence="1" type="ORF">BDY17DRAFT_117059</name>
</gene>
<protein>
    <submittedName>
        <fullName evidence="1">Uncharacterized protein</fullName>
    </submittedName>
</protein>
<proteinExistence type="predicted"/>
<name>A0A6A6PUS5_9PEZI</name>
<accession>A0A6A6PUS5</accession>
<sequence length="154" mass="17013">MPFVLCIKPTSLTPRARVEEAWFRAFSRPRCPHGRSAVQGWCERRWAARRLGCFSTVLAIAVIYPCRDCCQTGKRGQSPLARNQVAHRACGAQKRTAVRAEPGGRNKQCAARVGEIAAPLSSDGCIHVDERYCSATTRLDRGLPSNPRDCRVSS</sequence>
<evidence type="ECO:0000313" key="2">
    <source>
        <dbReference type="Proteomes" id="UP000799767"/>
    </source>
</evidence>
<organism evidence="1 2">
    <name type="scientific">Neohortaea acidophila</name>
    <dbReference type="NCBI Taxonomy" id="245834"/>
    <lineage>
        <taxon>Eukaryota</taxon>
        <taxon>Fungi</taxon>
        <taxon>Dikarya</taxon>
        <taxon>Ascomycota</taxon>
        <taxon>Pezizomycotina</taxon>
        <taxon>Dothideomycetes</taxon>
        <taxon>Dothideomycetidae</taxon>
        <taxon>Mycosphaerellales</taxon>
        <taxon>Teratosphaeriaceae</taxon>
        <taxon>Neohortaea</taxon>
    </lineage>
</organism>
<reference evidence="1" key="1">
    <citation type="journal article" date="2020" name="Stud. Mycol.">
        <title>101 Dothideomycetes genomes: a test case for predicting lifestyles and emergence of pathogens.</title>
        <authorList>
            <person name="Haridas S."/>
            <person name="Albert R."/>
            <person name="Binder M."/>
            <person name="Bloem J."/>
            <person name="Labutti K."/>
            <person name="Salamov A."/>
            <person name="Andreopoulos B."/>
            <person name="Baker S."/>
            <person name="Barry K."/>
            <person name="Bills G."/>
            <person name="Bluhm B."/>
            <person name="Cannon C."/>
            <person name="Castanera R."/>
            <person name="Culley D."/>
            <person name="Daum C."/>
            <person name="Ezra D."/>
            <person name="Gonzalez J."/>
            <person name="Henrissat B."/>
            <person name="Kuo A."/>
            <person name="Liang C."/>
            <person name="Lipzen A."/>
            <person name="Lutzoni F."/>
            <person name="Magnuson J."/>
            <person name="Mondo S."/>
            <person name="Nolan M."/>
            <person name="Ohm R."/>
            <person name="Pangilinan J."/>
            <person name="Park H.-J."/>
            <person name="Ramirez L."/>
            <person name="Alfaro M."/>
            <person name="Sun H."/>
            <person name="Tritt A."/>
            <person name="Yoshinaga Y."/>
            <person name="Zwiers L.-H."/>
            <person name="Turgeon B."/>
            <person name="Goodwin S."/>
            <person name="Spatafora J."/>
            <person name="Crous P."/>
            <person name="Grigoriev I."/>
        </authorList>
    </citation>
    <scope>NUCLEOTIDE SEQUENCE</scope>
    <source>
        <strain evidence="1">CBS 113389</strain>
    </source>
</reference>
<dbReference type="Proteomes" id="UP000799767">
    <property type="component" value="Unassembled WGS sequence"/>
</dbReference>
<keyword evidence="2" id="KW-1185">Reference proteome</keyword>
<dbReference type="EMBL" id="MU001634">
    <property type="protein sequence ID" value="KAF2483868.1"/>
    <property type="molecule type" value="Genomic_DNA"/>
</dbReference>
<dbReference type="RefSeq" id="XP_033590438.1">
    <property type="nucleotide sequence ID" value="XM_033729267.1"/>
</dbReference>